<evidence type="ECO:0000313" key="15">
    <source>
        <dbReference type="EMBL" id="MDR7151456.1"/>
    </source>
</evidence>
<reference evidence="15 16" key="1">
    <citation type="submission" date="2023-07" db="EMBL/GenBank/DDBJ databases">
        <title>Sorghum-associated microbial communities from plants grown in Nebraska, USA.</title>
        <authorList>
            <person name="Schachtman D."/>
        </authorList>
    </citation>
    <scope>NUCLEOTIDE SEQUENCE [LARGE SCALE GENOMIC DNA]</scope>
    <source>
        <strain evidence="15 16">4249</strain>
    </source>
</reference>
<dbReference type="Proteomes" id="UP001265700">
    <property type="component" value="Unassembled WGS sequence"/>
</dbReference>
<keyword evidence="11" id="KW-0511">Multifunctional enzyme</keyword>
<feature type="domain" description="3-hydroxyacyl-CoA dehydrogenase NAD binding" evidence="14">
    <location>
        <begin position="303"/>
        <end position="479"/>
    </location>
</feature>
<keyword evidence="7" id="KW-0443">Lipid metabolism</keyword>
<dbReference type="SUPFAM" id="SSF48179">
    <property type="entry name" value="6-phosphogluconate dehydrogenase C-terminal domain-like"/>
    <property type="match status" value="2"/>
</dbReference>
<dbReference type="SUPFAM" id="SSF51735">
    <property type="entry name" value="NAD(P)-binding Rossmann-fold domains"/>
    <property type="match status" value="1"/>
</dbReference>
<evidence type="ECO:0000313" key="16">
    <source>
        <dbReference type="Proteomes" id="UP001265700"/>
    </source>
</evidence>
<dbReference type="Gene3D" id="3.90.226.10">
    <property type="entry name" value="2-enoyl-CoA Hydratase, Chain A, domain 1"/>
    <property type="match status" value="1"/>
</dbReference>
<evidence type="ECO:0000259" key="14">
    <source>
        <dbReference type="Pfam" id="PF02737"/>
    </source>
</evidence>
<dbReference type="EC" id="1.1.1.35" evidence="15"/>
<dbReference type="Gene3D" id="3.40.50.720">
    <property type="entry name" value="NAD(P)-binding Rossmann-like Domain"/>
    <property type="match status" value="1"/>
</dbReference>
<sequence>MTAEYQVHGDVAVIALNNPPVNGLGLSTRQAIVEGLEKAENDPAVKAIVLTGAGKAFSGGADIREFGSPKAIQEPNLLSVITRVENTSKPVIAAVHSVCMGGGLELALGAHYRIAAPGCNVALPEVKLGLIPGAGGTQRLPRVLGVEAALNMIISGEPVKSEMLAQLPGQKLFDKLSASAESLAEEAAAFAREMAAKHADGSAFPLVRNLPCKHKDGDAYFQFARNMVKGMAKNFPAPAKCVDAVEAATKKKFADGMAFEREIFINLMWTPECKSLRHLFTAERAASKIPDVPEDTPKRAIESVAVIGAGTMGGGISMNFLNAGIPVKMLEMKQDALDRGIGVIRKNYEAQVKKGKLKQDKYEQRMSLLSTTLSYDEIGSADLVIEAVFEEIGVKEAVFKELDRVMKPGAILASNTSTLDVNKIANFTKRPQDVVGMHFFSPANVMKLLEVVRGEATAKDVLATVMAVSKKIKKTAVVSGVCDGFIGNRMIEQYGRQGGFLLDEGCTPQQVDKAMEKFGMAMGPFRMGDLAGNDIGWAIRKRRYEEKPDMKYSKTADLLCEKGRFGQKVGKGWYDYVEGKRDAIPNAEVEQMIADHRKALGITPRKISDEEIVQRLVFSLVNEAAHILEEGIANKASDIDVVYIFGYGFPVYRGGPLNYANEVGLFNVVQAMKRFQKNPLDDAKFWEPAPLLTRLAAEGKTF</sequence>
<evidence type="ECO:0000256" key="11">
    <source>
        <dbReference type="ARBA" id="ARBA00023268"/>
    </source>
</evidence>
<dbReference type="InterPro" id="IPR001753">
    <property type="entry name" value="Enoyl-CoA_hydra/iso"/>
</dbReference>
<evidence type="ECO:0000256" key="2">
    <source>
        <dbReference type="ARBA" id="ARBA00005005"/>
    </source>
</evidence>
<evidence type="ECO:0000256" key="9">
    <source>
        <dbReference type="ARBA" id="ARBA00023235"/>
    </source>
</evidence>
<evidence type="ECO:0000256" key="3">
    <source>
        <dbReference type="ARBA" id="ARBA00022832"/>
    </source>
</evidence>
<evidence type="ECO:0000256" key="6">
    <source>
        <dbReference type="ARBA" id="ARBA00023027"/>
    </source>
</evidence>
<keyword evidence="9" id="KW-0413">Isomerase</keyword>
<evidence type="ECO:0000256" key="5">
    <source>
        <dbReference type="ARBA" id="ARBA00023002"/>
    </source>
</evidence>
<dbReference type="Pfam" id="PF00725">
    <property type="entry name" value="3HCDH"/>
    <property type="match status" value="2"/>
</dbReference>
<dbReference type="EMBL" id="JAVDWU010000007">
    <property type="protein sequence ID" value="MDR7151456.1"/>
    <property type="molecule type" value="Genomic_DNA"/>
</dbReference>
<dbReference type="Pfam" id="PF02737">
    <property type="entry name" value="3HCDH_N"/>
    <property type="match status" value="1"/>
</dbReference>
<evidence type="ECO:0000256" key="12">
    <source>
        <dbReference type="ARBA" id="ARBA00049556"/>
    </source>
</evidence>
<evidence type="ECO:0000256" key="1">
    <source>
        <dbReference type="ARBA" id="ARBA00004275"/>
    </source>
</evidence>
<keyword evidence="16" id="KW-1185">Reference proteome</keyword>
<keyword evidence="10" id="KW-0456">Lyase</keyword>
<dbReference type="GO" id="GO:0003857">
    <property type="term" value="F:(3S)-3-hydroxyacyl-CoA dehydrogenase (NAD+) activity"/>
    <property type="evidence" value="ECO:0007669"/>
    <property type="project" value="UniProtKB-EC"/>
</dbReference>
<keyword evidence="4" id="KW-0442">Lipid degradation</keyword>
<dbReference type="PANTHER" id="PTHR23309">
    <property type="entry name" value="3-HYDROXYACYL-COA DEHYROGENASE"/>
    <property type="match status" value="1"/>
</dbReference>
<organism evidence="15 16">
    <name type="scientific">Hydrogenophaga palleronii</name>
    <dbReference type="NCBI Taxonomy" id="65655"/>
    <lineage>
        <taxon>Bacteria</taxon>
        <taxon>Pseudomonadati</taxon>
        <taxon>Pseudomonadota</taxon>
        <taxon>Betaproteobacteria</taxon>
        <taxon>Burkholderiales</taxon>
        <taxon>Comamonadaceae</taxon>
        <taxon>Hydrogenophaga</taxon>
    </lineage>
</organism>
<accession>A0ABU1WR74</accession>
<keyword evidence="8" id="KW-0576">Peroxisome</keyword>
<dbReference type="InterPro" id="IPR036291">
    <property type="entry name" value="NAD(P)-bd_dom_sf"/>
</dbReference>
<evidence type="ECO:0000256" key="10">
    <source>
        <dbReference type="ARBA" id="ARBA00023239"/>
    </source>
</evidence>
<feature type="domain" description="3-hydroxyacyl-CoA dehydrogenase C-terminal" evidence="13">
    <location>
        <begin position="612"/>
        <end position="700"/>
    </location>
</feature>
<dbReference type="Gene3D" id="1.10.1040.50">
    <property type="match status" value="1"/>
</dbReference>
<keyword evidence="6" id="KW-0520">NAD</keyword>
<dbReference type="SUPFAM" id="SSF52096">
    <property type="entry name" value="ClpP/crotonase"/>
    <property type="match status" value="1"/>
</dbReference>
<keyword evidence="3" id="KW-0276">Fatty acid metabolism</keyword>
<evidence type="ECO:0000256" key="4">
    <source>
        <dbReference type="ARBA" id="ARBA00022963"/>
    </source>
</evidence>
<name>A0ABU1WR74_9BURK</name>
<evidence type="ECO:0000256" key="7">
    <source>
        <dbReference type="ARBA" id="ARBA00023098"/>
    </source>
</evidence>
<dbReference type="RefSeq" id="WP_310318872.1">
    <property type="nucleotide sequence ID" value="NZ_JAVDWU010000007.1"/>
</dbReference>
<dbReference type="InterPro" id="IPR006108">
    <property type="entry name" value="3HC_DH_C"/>
</dbReference>
<evidence type="ECO:0000256" key="8">
    <source>
        <dbReference type="ARBA" id="ARBA00023140"/>
    </source>
</evidence>
<proteinExistence type="predicted"/>
<comment type="catalytic activity">
    <reaction evidence="12">
        <text>a (3S)-3-hydroxyacyl-CoA + NAD(+) = a 3-oxoacyl-CoA + NADH + H(+)</text>
        <dbReference type="Rhea" id="RHEA:22432"/>
        <dbReference type="ChEBI" id="CHEBI:15378"/>
        <dbReference type="ChEBI" id="CHEBI:57318"/>
        <dbReference type="ChEBI" id="CHEBI:57540"/>
        <dbReference type="ChEBI" id="CHEBI:57945"/>
        <dbReference type="ChEBI" id="CHEBI:90726"/>
        <dbReference type="EC" id="1.1.1.35"/>
    </reaction>
</comment>
<comment type="subcellular location">
    <subcellularLocation>
        <location evidence="1">Peroxisome</location>
    </subcellularLocation>
</comment>
<evidence type="ECO:0000259" key="13">
    <source>
        <dbReference type="Pfam" id="PF00725"/>
    </source>
</evidence>
<feature type="domain" description="3-hydroxyacyl-CoA dehydrogenase C-terminal" evidence="13">
    <location>
        <begin position="484"/>
        <end position="576"/>
    </location>
</feature>
<keyword evidence="5 15" id="KW-0560">Oxidoreductase</keyword>
<dbReference type="InterPro" id="IPR029045">
    <property type="entry name" value="ClpP/crotonase-like_dom_sf"/>
</dbReference>
<gene>
    <name evidence="15" type="ORF">J2W49_003432</name>
</gene>
<dbReference type="Pfam" id="PF00378">
    <property type="entry name" value="ECH_1"/>
    <property type="match status" value="1"/>
</dbReference>
<protein>
    <submittedName>
        <fullName evidence="15">3-hydroxyacyl-CoA dehydrogenase</fullName>
        <ecNumber evidence="15">1.1.1.35</ecNumber>
    </submittedName>
</protein>
<dbReference type="CDD" id="cd06558">
    <property type="entry name" value="crotonase-like"/>
    <property type="match status" value="1"/>
</dbReference>
<comment type="caution">
    <text evidence="15">The sequence shown here is derived from an EMBL/GenBank/DDBJ whole genome shotgun (WGS) entry which is preliminary data.</text>
</comment>
<dbReference type="InterPro" id="IPR008927">
    <property type="entry name" value="6-PGluconate_DH-like_C_sf"/>
</dbReference>
<comment type="pathway">
    <text evidence="2">Lipid metabolism; fatty acid beta-oxidation.</text>
</comment>
<dbReference type="InterPro" id="IPR006176">
    <property type="entry name" value="3-OHacyl-CoA_DH_NAD-bd"/>
</dbReference>